<reference evidence="2" key="1">
    <citation type="submission" date="2020-02" db="EMBL/GenBank/DDBJ databases">
        <authorList>
            <person name="Meier V. D."/>
        </authorList>
    </citation>
    <scope>NUCLEOTIDE SEQUENCE</scope>
    <source>
        <strain evidence="2">AVDCRST_MAG65</strain>
    </source>
</reference>
<feature type="transmembrane region" description="Helical" evidence="1">
    <location>
        <begin position="100"/>
        <end position="121"/>
    </location>
</feature>
<dbReference type="AlphaFoldDB" id="A0A6J4SA52"/>
<dbReference type="InterPro" id="IPR018688">
    <property type="entry name" value="PpoB2-like"/>
</dbReference>
<dbReference type="Pfam" id="PF09948">
    <property type="entry name" value="PpoB2"/>
    <property type="match status" value="1"/>
</dbReference>
<accession>A0A6J4SA52</accession>
<evidence type="ECO:0000256" key="1">
    <source>
        <dbReference type="SAM" id="Phobius"/>
    </source>
</evidence>
<gene>
    <name evidence="2" type="ORF">AVDCRST_MAG65-1970</name>
</gene>
<feature type="transmembrane region" description="Helical" evidence="1">
    <location>
        <begin position="12"/>
        <end position="33"/>
    </location>
</feature>
<keyword evidence="1" id="KW-0472">Membrane</keyword>
<feature type="transmembrane region" description="Helical" evidence="1">
    <location>
        <begin position="190"/>
        <end position="223"/>
    </location>
</feature>
<keyword evidence="1 2" id="KW-0812">Transmembrane</keyword>
<sequence>MSSATRAAPGPALGRPQAALVAALLVLAALAWWDTGQRMEDMPASAGAGLGGVGFYTGLWVVMMAAMMFPSIAPVVVVYDRLRSSRRARGIRSPGPEASAFFVAGYLIAWTAAGLAAYALLEVAGSFGGEVFAWDRAGREVVAGVLLASAAYQLTPLKDRCLAHCRGPLMFLLEHWREGRLGATRMGIAHGAWCVGCCWALMATLFALGLMSLGWMALVAALIAGEKLLPRRVPAPHVVAGILLGLVLAILLAPDLLPGVGRPAGAEMEM</sequence>
<feature type="transmembrane region" description="Helical" evidence="1">
    <location>
        <begin position="235"/>
        <end position="253"/>
    </location>
</feature>
<organism evidence="2">
    <name type="scientific">uncultured Solirubrobacteraceae bacterium</name>
    <dbReference type="NCBI Taxonomy" id="1162706"/>
    <lineage>
        <taxon>Bacteria</taxon>
        <taxon>Bacillati</taxon>
        <taxon>Actinomycetota</taxon>
        <taxon>Thermoleophilia</taxon>
        <taxon>Solirubrobacterales</taxon>
        <taxon>Solirubrobacteraceae</taxon>
        <taxon>environmental samples</taxon>
    </lineage>
</organism>
<dbReference type="EMBL" id="CADCVL010000352">
    <property type="protein sequence ID" value="CAA9490126.1"/>
    <property type="molecule type" value="Genomic_DNA"/>
</dbReference>
<name>A0A6J4SA52_9ACTN</name>
<protein>
    <submittedName>
        <fullName evidence="2">Transmembrane protein</fullName>
    </submittedName>
</protein>
<keyword evidence="1" id="KW-1133">Transmembrane helix</keyword>
<feature type="transmembrane region" description="Helical" evidence="1">
    <location>
        <begin position="53"/>
        <end position="79"/>
    </location>
</feature>
<evidence type="ECO:0000313" key="2">
    <source>
        <dbReference type="EMBL" id="CAA9490126.1"/>
    </source>
</evidence>
<proteinExistence type="predicted"/>